<comment type="caution">
    <text evidence="1">The sequence shown here is derived from an EMBL/GenBank/DDBJ whole genome shotgun (WGS) entry which is preliminary data.</text>
</comment>
<dbReference type="EMBL" id="NSCM01000016">
    <property type="protein sequence ID" value="RAX12584.1"/>
    <property type="molecule type" value="Genomic_DNA"/>
</dbReference>
<organism evidence="1 2">
    <name type="scientific">Photorhabdus bodei</name>
    <dbReference type="NCBI Taxonomy" id="2029681"/>
    <lineage>
        <taxon>Bacteria</taxon>
        <taxon>Pseudomonadati</taxon>
        <taxon>Pseudomonadota</taxon>
        <taxon>Gammaproteobacteria</taxon>
        <taxon>Enterobacterales</taxon>
        <taxon>Morganellaceae</taxon>
        <taxon>Photorhabdus</taxon>
    </lineage>
</organism>
<dbReference type="Proteomes" id="UP000250919">
    <property type="component" value="Unassembled WGS sequence"/>
</dbReference>
<reference evidence="1 2" key="1">
    <citation type="journal article" date="2018" name="Int. J. Syst. Evol. Microbiol.">
        <title>Whole-genome-based revisit of Photorhabdus phylogeny: proposal for the elevation of most Photorhabdus subspecies to the species level and description of one novel species Photorhabdus bodei sp. nov., and one novel subspecies Photorhabdus laumondii subsp. clarkei subsp. nov.</title>
        <authorList>
            <person name="Machado R.A.R."/>
            <person name="Wuthrich D."/>
            <person name="Kuhnert P."/>
            <person name="Arce C.C.M."/>
            <person name="Thonen L."/>
            <person name="Ruiz C."/>
            <person name="Zhang X."/>
            <person name="Robert C.A.M."/>
            <person name="Karimi J."/>
            <person name="Kamali S."/>
            <person name="Ma J."/>
            <person name="Bruggmann R."/>
            <person name="Erb M."/>
        </authorList>
    </citation>
    <scope>NUCLEOTIDE SEQUENCE [LARGE SCALE GENOMIC DNA]</scope>
    <source>
        <strain evidence="1 2">LJ24-63</strain>
    </source>
</reference>
<protein>
    <submittedName>
        <fullName evidence="1">Uncharacterized protein</fullName>
    </submittedName>
</protein>
<gene>
    <name evidence="1" type="ORF">CKY02_11465</name>
</gene>
<evidence type="ECO:0000313" key="1">
    <source>
        <dbReference type="EMBL" id="RAX12584.1"/>
    </source>
</evidence>
<dbReference type="AlphaFoldDB" id="A0A329X711"/>
<evidence type="ECO:0000313" key="2">
    <source>
        <dbReference type="Proteomes" id="UP000250919"/>
    </source>
</evidence>
<name>A0A329X711_9GAMM</name>
<accession>A0A329X711</accession>
<sequence length="76" mass="8114">MGVFSLLCQIFDNRFFCHPQPLALPLKILKVSAECNPLPACVHSVLSAELVNMGNMLKLANKMEVGAVGVLDTGGT</sequence>
<proteinExistence type="predicted"/>